<evidence type="ECO:0008006" key="5">
    <source>
        <dbReference type="Google" id="ProtNLM"/>
    </source>
</evidence>
<evidence type="ECO:0000313" key="4">
    <source>
        <dbReference type="Proteomes" id="UP000624244"/>
    </source>
</evidence>
<feature type="transmembrane region" description="Helical" evidence="2">
    <location>
        <begin position="33"/>
        <end position="53"/>
    </location>
</feature>
<evidence type="ECO:0000256" key="1">
    <source>
        <dbReference type="SAM" id="MobiDB-lite"/>
    </source>
</evidence>
<reference evidence="3" key="1">
    <citation type="submission" date="2019-11" db="EMBL/GenBank/DDBJ databases">
        <title>Bipolaris sorokiniana Genome sequencing.</title>
        <authorList>
            <person name="Wang H."/>
        </authorList>
    </citation>
    <scope>NUCLEOTIDE SEQUENCE</scope>
</reference>
<comment type="caution">
    <text evidence="3">The sequence shown here is derived from an EMBL/GenBank/DDBJ whole genome shotgun (WGS) entry which is preliminary data.</text>
</comment>
<keyword evidence="2" id="KW-0812">Transmembrane</keyword>
<feature type="transmembrane region" description="Helical" evidence="2">
    <location>
        <begin position="136"/>
        <end position="161"/>
    </location>
</feature>
<protein>
    <recommendedName>
        <fullName evidence="5">MARVEL domain-containing protein</fullName>
    </recommendedName>
</protein>
<proteinExistence type="predicted"/>
<feature type="transmembrane region" description="Helical" evidence="2">
    <location>
        <begin position="65"/>
        <end position="85"/>
    </location>
</feature>
<evidence type="ECO:0000313" key="3">
    <source>
        <dbReference type="EMBL" id="KAF5846041.1"/>
    </source>
</evidence>
<name>A0A8H5Z9F9_COCSA</name>
<organism evidence="3 4">
    <name type="scientific">Cochliobolus sativus</name>
    <name type="common">Common root rot and spot blotch fungus</name>
    <name type="synonym">Bipolaris sorokiniana</name>
    <dbReference type="NCBI Taxonomy" id="45130"/>
    <lineage>
        <taxon>Eukaryota</taxon>
        <taxon>Fungi</taxon>
        <taxon>Dikarya</taxon>
        <taxon>Ascomycota</taxon>
        <taxon>Pezizomycotina</taxon>
        <taxon>Dothideomycetes</taxon>
        <taxon>Pleosporomycetidae</taxon>
        <taxon>Pleosporales</taxon>
        <taxon>Pleosporineae</taxon>
        <taxon>Pleosporaceae</taxon>
        <taxon>Bipolaris</taxon>
    </lineage>
</organism>
<keyword evidence="2" id="KW-0472">Membrane</keyword>
<keyword evidence="2" id="KW-1133">Transmembrane helix</keyword>
<dbReference type="OMA" id="HMAFEAI"/>
<dbReference type="AlphaFoldDB" id="A0A8H5Z9F9"/>
<dbReference type="PANTHER" id="PTHR39608">
    <property type="entry name" value="INTEGRAL MEMBRANE PROTEIN (AFU_ORTHOLOGUE AFUA_5G08640)"/>
    <property type="match status" value="1"/>
</dbReference>
<dbReference type="Proteomes" id="UP000624244">
    <property type="component" value="Unassembled WGS sequence"/>
</dbReference>
<feature type="transmembrane region" description="Helical" evidence="2">
    <location>
        <begin position="97"/>
        <end position="116"/>
    </location>
</feature>
<evidence type="ECO:0000256" key="2">
    <source>
        <dbReference type="SAM" id="Phobius"/>
    </source>
</evidence>
<dbReference type="EMBL" id="WNKQ01000017">
    <property type="protein sequence ID" value="KAF5846041.1"/>
    <property type="molecule type" value="Genomic_DNA"/>
</dbReference>
<dbReference type="PANTHER" id="PTHR39608:SF2">
    <property type="entry name" value="MARVEL DOMAIN-CONTAINING PROTEIN"/>
    <property type="match status" value="1"/>
</dbReference>
<gene>
    <name evidence="3" type="ORF">GGP41_008573</name>
</gene>
<accession>A0A8H5Z9F9</accession>
<feature type="region of interest" description="Disordered" evidence="1">
    <location>
        <begin position="1"/>
        <end position="21"/>
    </location>
</feature>
<sequence length="198" mass="21913">MVAPLVQPHPTPSADLVTTEHKEPSSSHSAAELLMHLLHLISSIIVFGIVMLSMQKYTHTGLKTFWAMLAAVDIVVCTFTLYRTFLRSSTPDLSIPMFILSSLWFTALVLSAVEYAQSMCGVFGHGVWESCPTKRAHMAFEAIAFLLSFGTMVMEFGRWMVRRIRNWRGKKGDVEVIDGSEKGVGSAVVTPRTSFTAV</sequence>